<reference evidence="3" key="1">
    <citation type="journal article" date="2023" name="Mol. Phylogenet. Evol.">
        <title>Genome-scale phylogeny and comparative genomics of the fungal order Sordariales.</title>
        <authorList>
            <person name="Hensen N."/>
            <person name="Bonometti L."/>
            <person name="Westerberg I."/>
            <person name="Brannstrom I.O."/>
            <person name="Guillou S."/>
            <person name="Cros-Aarteil S."/>
            <person name="Calhoun S."/>
            <person name="Haridas S."/>
            <person name="Kuo A."/>
            <person name="Mondo S."/>
            <person name="Pangilinan J."/>
            <person name="Riley R."/>
            <person name="LaButti K."/>
            <person name="Andreopoulos B."/>
            <person name="Lipzen A."/>
            <person name="Chen C."/>
            <person name="Yan M."/>
            <person name="Daum C."/>
            <person name="Ng V."/>
            <person name="Clum A."/>
            <person name="Steindorff A."/>
            <person name="Ohm R.A."/>
            <person name="Martin F."/>
            <person name="Silar P."/>
            <person name="Natvig D.O."/>
            <person name="Lalanne C."/>
            <person name="Gautier V."/>
            <person name="Ament-Velasquez S.L."/>
            <person name="Kruys A."/>
            <person name="Hutchinson M.I."/>
            <person name="Powell A.J."/>
            <person name="Barry K."/>
            <person name="Miller A.N."/>
            <person name="Grigoriev I.V."/>
            <person name="Debuchy R."/>
            <person name="Gladieux P."/>
            <person name="Hiltunen Thoren M."/>
            <person name="Johannesson H."/>
        </authorList>
    </citation>
    <scope>NUCLEOTIDE SEQUENCE [LARGE SCALE GENOMIC DNA]</scope>
    <source>
        <strain evidence="3">CBS 340.73</strain>
    </source>
</reference>
<name>A0AAN6N1B5_9PEZI</name>
<feature type="signal peptide" evidence="1">
    <location>
        <begin position="1"/>
        <end position="36"/>
    </location>
</feature>
<dbReference type="AlphaFoldDB" id="A0AAN6N1B5"/>
<keyword evidence="1" id="KW-0732">Signal</keyword>
<comment type="caution">
    <text evidence="2">The sequence shown here is derived from an EMBL/GenBank/DDBJ whole genome shotgun (WGS) entry which is preliminary data.</text>
</comment>
<sequence>MNSCCGQTMLFWALSIEYSLWLVARLCTSQSGQAAAHCPLFLFPSHLPSKRLLQLGKRRPKPRAADEHTVLGGGAQYFPPWTGRDLVLPCLSEIDWRRSKTDESAFWRALVLAQVFWPCFWRPGILSVHHCILISDISSRRW</sequence>
<evidence type="ECO:0000313" key="3">
    <source>
        <dbReference type="Proteomes" id="UP001303473"/>
    </source>
</evidence>
<organism evidence="2 3">
    <name type="scientific">Diplogelasinospora grovesii</name>
    <dbReference type="NCBI Taxonomy" id="303347"/>
    <lineage>
        <taxon>Eukaryota</taxon>
        <taxon>Fungi</taxon>
        <taxon>Dikarya</taxon>
        <taxon>Ascomycota</taxon>
        <taxon>Pezizomycotina</taxon>
        <taxon>Sordariomycetes</taxon>
        <taxon>Sordariomycetidae</taxon>
        <taxon>Sordariales</taxon>
        <taxon>Diplogelasinosporaceae</taxon>
        <taxon>Diplogelasinospora</taxon>
    </lineage>
</organism>
<accession>A0AAN6N1B5</accession>
<dbReference type="Proteomes" id="UP001303473">
    <property type="component" value="Unassembled WGS sequence"/>
</dbReference>
<evidence type="ECO:0000313" key="2">
    <source>
        <dbReference type="EMBL" id="KAK3937239.1"/>
    </source>
</evidence>
<protein>
    <recommendedName>
        <fullName evidence="4">Secreted protein</fullName>
    </recommendedName>
</protein>
<keyword evidence="3" id="KW-1185">Reference proteome</keyword>
<evidence type="ECO:0008006" key="4">
    <source>
        <dbReference type="Google" id="ProtNLM"/>
    </source>
</evidence>
<evidence type="ECO:0000256" key="1">
    <source>
        <dbReference type="SAM" id="SignalP"/>
    </source>
</evidence>
<dbReference type="EMBL" id="MU853859">
    <property type="protein sequence ID" value="KAK3937239.1"/>
    <property type="molecule type" value="Genomic_DNA"/>
</dbReference>
<feature type="chain" id="PRO_5042950198" description="Secreted protein" evidence="1">
    <location>
        <begin position="37"/>
        <end position="142"/>
    </location>
</feature>
<proteinExistence type="predicted"/>
<gene>
    <name evidence="2" type="ORF">QBC46DRAFT_393095</name>
</gene>